<name>A0AAU7DL61_9BACT</name>
<feature type="chain" id="PRO_5044008792" description="YncE family protein" evidence="2">
    <location>
        <begin position="18"/>
        <end position="458"/>
    </location>
</feature>
<dbReference type="EMBL" id="CP121196">
    <property type="protein sequence ID" value="XBH18101.1"/>
    <property type="molecule type" value="Genomic_DNA"/>
</dbReference>
<evidence type="ECO:0000313" key="3">
    <source>
        <dbReference type="EMBL" id="XBH18101.1"/>
    </source>
</evidence>
<dbReference type="SUPFAM" id="SSF51004">
    <property type="entry name" value="C-terminal (heme d1) domain of cytochrome cd1-nitrite reductase"/>
    <property type="match status" value="1"/>
</dbReference>
<feature type="compositionally biased region" description="Low complexity" evidence="1">
    <location>
        <begin position="256"/>
        <end position="269"/>
    </location>
</feature>
<dbReference type="Gene3D" id="2.130.10.10">
    <property type="entry name" value="YVTN repeat-like/Quinoprotein amine dehydrogenase"/>
    <property type="match status" value="2"/>
</dbReference>
<protein>
    <recommendedName>
        <fullName evidence="4">YncE family protein</fullName>
    </recommendedName>
</protein>
<evidence type="ECO:0000256" key="1">
    <source>
        <dbReference type="SAM" id="MobiDB-lite"/>
    </source>
</evidence>
<dbReference type="RefSeq" id="WP_348263324.1">
    <property type="nucleotide sequence ID" value="NZ_CP121196.1"/>
</dbReference>
<feature type="region of interest" description="Disordered" evidence="1">
    <location>
        <begin position="251"/>
        <end position="283"/>
    </location>
</feature>
<gene>
    <name evidence="3" type="ORF">P8935_01940</name>
</gene>
<feature type="region of interest" description="Disordered" evidence="1">
    <location>
        <begin position="145"/>
        <end position="189"/>
    </location>
</feature>
<dbReference type="PANTHER" id="PTHR47197">
    <property type="entry name" value="PROTEIN NIRF"/>
    <property type="match status" value="1"/>
</dbReference>
<evidence type="ECO:0008006" key="4">
    <source>
        <dbReference type="Google" id="ProtNLM"/>
    </source>
</evidence>
<organism evidence="3">
    <name type="scientific">Telmatobacter sp. DSM 110680</name>
    <dbReference type="NCBI Taxonomy" id="3036704"/>
    <lineage>
        <taxon>Bacteria</taxon>
        <taxon>Pseudomonadati</taxon>
        <taxon>Acidobacteriota</taxon>
        <taxon>Terriglobia</taxon>
        <taxon>Terriglobales</taxon>
        <taxon>Acidobacteriaceae</taxon>
        <taxon>Telmatobacter</taxon>
    </lineage>
</organism>
<feature type="compositionally biased region" description="Polar residues" evidence="1">
    <location>
        <begin position="179"/>
        <end position="189"/>
    </location>
</feature>
<evidence type="ECO:0000256" key="2">
    <source>
        <dbReference type="SAM" id="SignalP"/>
    </source>
</evidence>
<keyword evidence="2" id="KW-0732">Signal</keyword>
<dbReference type="InterPro" id="IPR051200">
    <property type="entry name" value="Host-pathogen_enzymatic-act"/>
</dbReference>
<dbReference type="InterPro" id="IPR011048">
    <property type="entry name" value="Haem_d1_sf"/>
</dbReference>
<accession>A0AAU7DL61</accession>
<feature type="signal peptide" evidence="2">
    <location>
        <begin position="1"/>
        <end position="17"/>
    </location>
</feature>
<proteinExistence type="predicted"/>
<dbReference type="InterPro" id="IPR015943">
    <property type="entry name" value="WD40/YVTN_repeat-like_dom_sf"/>
</dbReference>
<sequence>MRVFLSLALVVCGTASAQLTPIPPPPTGTPSHPFFITKTWVVGGVGDWDYLTMDPTARQLFIAHGPSVQVVDVETGTVAGVVRGMRETHFVVLDAQGSYGYVSDGPADLVRVFDRRTFQIVANIPTGPSPRSMALDPTSGLLFVVGSQTTPPAASPSTRPPQRTASSLRRANAPGGDSAPTSPQGGPISTVTVIDVERRVSLAQIAVSGSLGFAEGDGNGRVYITVSDRNQILKMDAQAIGSAIHRIIDTQTSARPSTTQPTQASTQPAVRTQTAPNSRSASQQLNAAEKGLLLDWTSGTKIAPPADALPHPLSLDSNCQRPRALALDTAHERIFAACTNMRMVALDAETGQTVATLPIGIGADAIGYDANRGLIFTSNGGNSGSLTIIRQDVTDTYSVVQILPTRQNARTLAINPSNGEVYLASVIYGAILNNPPINGAPLKMSAVDSSFQVLVIGN</sequence>
<reference evidence="3" key="1">
    <citation type="submission" date="2023-03" db="EMBL/GenBank/DDBJ databases">
        <title>Edaphobacter sp.</title>
        <authorList>
            <person name="Huber K.J."/>
            <person name="Papendorf J."/>
            <person name="Pilke C."/>
            <person name="Bunk B."/>
            <person name="Sproeer C."/>
            <person name="Pester M."/>
        </authorList>
    </citation>
    <scope>NUCLEOTIDE SEQUENCE</scope>
    <source>
        <strain evidence="3">DSM 110680</strain>
    </source>
</reference>
<feature type="compositionally biased region" description="Low complexity" evidence="1">
    <location>
        <begin position="147"/>
        <end position="163"/>
    </location>
</feature>
<feature type="compositionally biased region" description="Polar residues" evidence="1">
    <location>
        <begin position="270"/>
        <end position="283"/>
    </location>
</feature>
<dbReference type="PANTHER" id="PTHR47197:SF3">
    <property type="entry name" value="DIHYDRO-HEME D1 DEHYDROGENASE"/>
    <property type="match status" value="1"/>
</dbReference>
<dbReference type="AlphaFoldDB" id="A0AAU7DL61"/>